<dbReference type="InterPro" id="IPR000917">
    <property type="entry name" value="Sulfatase_N"/>
</dbReference>
<evidence type="ECO:0000313" key="5">
    <source>
        <dbReference type="Proteomes" id="UP000007485"/>
    </source>
</evidence>
<dbReference type="GO" id="GO:0004065">
    <property type="term" value="F:arylsulfatase activity"/>
    <property type="evidence" value="ECO:0007669"/>
    <property type="project" value="TreeGrafter"/>
</dbReference>
<dbReference type="Gene3D" id="3.40.720.10">
    <property type="entry name" value="Alkaline Phosphatase, subunit A"/>
    <property type="match status" value="1"/>
</dbReference>
<reference evidence="4 5" key="1">
    <citation type="journal article" date="2011" name="J. Bacteriol.">
        <title>Complete genome sequence of 'Vulcanisaeta moutnovskia' strain 768-28, a novel member of the hyperthermophilic crenarchaeal genus vulcanisaeta.</title>
        <authorList>
            <person name="Gumerov V.M."/>
            <person name="Mardanov A.V."/>
            <person name="Beletsky A.V."/>
            <person name="Prokofeva M.I."/>
            <person name="Bonch-Osmolovskaya E.A."/>
            <person name="Ravin N.V."/>
            <person name="Skryabin K.G."/>
        </authorList>
    </citation>
    <scope>NUCLEOTIDE SEQUENCE [LARGE SCALE GENOMIC DNA]</scope>
    <source>
        <strain evidence="4 5">768-28</strain>
    </source>
</reference>
<dbReference type="PANTHER" id="PTHR42693">
    <property type="entry name" value="ARYLSULFATASE FAMILY MEMBER"/>
    <property type="match status" value="1"/>
</dbReference>
<dbReference type="InterPro" id="IPR017850">
    <property type="entry name" value="Alkaline_phosphatase_core_sf"/>
</dbReference>
<evidence type="ECO:0000256" key="1">
    <source>
        <dbReference type="ARBA" id="ARBA00008779"/>
    </source>
</evidence>
<dbReference type="Proteomes" id="UP000007485">
    <property type="component" value="Chromosome"/>
</dbReference>
<dbReference type="HOGENOM" id="CLU_006332_14_2_2"/>
<evidence type="ECO:0000256" key="2">
    <source>
        <dbReference type="ARBA" id="ARBA00022801"/>
    </source>
</evidence>
<evidence type="ECO:0000313" key="4">
    <source>
        <dbReference type="EMBL" id="ADY01277.1"/>
    </source>
</evidence>
<dbReference type="AlphaFoldDB" id="F0QXW4"/>
<gene>
    <name evidence="4" type="ordered locus">VMUT_1070</name>
</gene>
<evidence type="ECO:0000259" key="3">
    <source>
        <dbReference type="Pfam" id="PF00884"/>
    </source>
</evidence>
<organism evidence="4 5">
    <name type="scientific">Vulcanisaeta moutnovskia (strain 768-28)</name>
    <dbReference type="NCBI Taxonomy" id="985053"/>
    <lineage>
        <taxon>Archaea</taxon>
        <taxon>Thermoproteota</taxon>
        <taxon>Thermoprotei</taxon>
        <taxon>Thermoproteales</taxon>
        <taxon>Thermoproteaceae</taxon>
        <taxon>Vulcanisaeta</taxon>
    </lineage>
</organism>
<dbReference type="InterPro" id="IPR050738">
    <property type="entry name" value="Sulfatase"/>
</dbReference>
<comment type="similarity">
    <text evidence="1">Belongs to the sulfatase family.</text>
</comment>
<name>F0QXW4_VULM7</name>
<sequence length="428" mass="48790">MKRPNIIILVIDTLREDHSQGLNRLSELGFVKYENAIAPAPWTLPSHVSLITGLYPSQHGIHEGFSRTNEDLMHIATAGMSRLSYGLLGELRDYEYTTHIITANPYLSTKFGFKAYENVVVPGRFYSEKHLALYREWVGKYGRNRYVMFRDFVKNGRYVDAILGIIYSSMNVIEVLAHRLGVHDLSMEKGSRLITRIIEKRRFMEPFLLLINIMEAHSPYLPDDLGDVKYNNAISRWIIDEYVNDPIIERLRISYPRHSSLAVERAIGIVHALRPYLDNSLIIVTSDHGELLGDGGLGHGYFLKDGLLRVPLWIRWPSGVKPPKQAGHYVSLTQIPSIINNVINGDEVRVGSNLALSESFGAPPYMDYSKATHEQLRKIFSHRVRVYTRGCIFTYNVSMEIIEEGNCEEGTAKEIIKNFISLRPQPTT</sequence>
<dbReference type="STRING" id="985053.VMUT_1070"/>
<dbReference type="EMBL" id="CP002529">
    <property type="protein sequence ID" value="ADY01277.1"/>
    <property type="molecule type" value="Genomic_DNA"/>
</dbReference>
<dbReference type="GeneID" id="10288722"/>
<dbReference type="PANTHER" id="PTHR42693:SF53">
    <property type="entry name" value="ENDO-4-O-SULFATASE"/>
    <property type="match status" value="1"/>
</dbReference>
<dbReference type="Pfam" id="PF00884">
    <property type="entry name" value="Sulfatase"/>
    <property type="match status" value="1"/>
</dbReference>
<keyword evidence="5" id="KW-1185">Reference proteome</keyword>
<accession>F0QXW4</accession>
<feature type="domain" description="Sulfatase N-terminal" evidence="3">
    <location>
        <begin position="4"/>
        <end position="338"/>
    </location>
</feature>
<protein>
    <submittedName>
        <fullName evidence="4">Sulfatase</fullName>
    </submittedName>
</protein>
<keyword evidence="2" id="KW-0378">Hydrolase</keyword>
<dbReference type="KEGG" id="vmo:VMUT_1070"/>
<dbReference type="SUPFAM" id="SSF53649">
    <property type="entry name" value="Alkaline phosphatase-like"/>
    <property type="match status" value="1"/>
</dbReference>
<proteinExistence type="inferred from homology"/>
<dbReference type="RefSeq" id="WP_013604439.1">
    <property type="nucleotide sequence ID" value="NC_015151.1"/>
</dbReference>
<dbReference type="eggNOG" id="arCOG02787">
    <property type="taxonomic scope" value="Archaea"/>
</dbReference>